<evidence type="ECO:0000256" key="6">
    <source>
        <dbReference type="ARBA" id="ARBA00022989"/>
    </source>
</evidence>
<dbReference type="Proteomes" id="UP001283361">
    <property type="component" value="Unassembled WGS sequence"/>
</dbReference>
<dbReference type="GO" id="GO:0098609">
    <property type="term" value="P:cell-cell adhesion"/>
    <property type="evidence" value="ECO:0007669"/>
    <property type="project" value="TreeGrafter"/>
</dbReference>
<keyword evidence="6 8" id="KW-1133">Transmembrane helix</keyword>
<evidence type="ECO:0000313" key="9">
    <source>
        <dbReference type="EMBL" id="KAK3798585.1"/>
    </source>
</evidence>
<evidence type="ECO:0008006" key="11">
    <source>
        <dbReference type="Google" id="ProtNLM"/>
    </source>
</evidence>
<dbReference type="AlphaFoldDB" id="A0AAE1E9M7"/>
<feature type="transmembrane region" description="Helical" evidence="8">
    <location>
        <begin position="120"/>
        <end position="142"/>
    </location>
</feature>
<evidence type="ECO:0000256" key="1">
    <source>
        <dbReference type="ARBA" id="ARBA00004141"/>
    </source>
</evidence>
<evidence type="ECO:0000256" key="7">
    <source>
        <dbReference type="ARBA" id="ARBA00023136"/>
    </source>
</evidence>
<dbReference type="PANTHER" id="PTHR14399:SF5">
    <property type="entry name" value="CELL JUNCTION PROTEIN VAB-9"/>
    <property type="match status" value="1"/>
</dbReference>
<gene>
    <name evidence="9" type="ORF">RRG08_031596</name>
</gene>
<dbReference type="InterPro" id="IPR004031">
    <property type="entry name" value="PMP22/EMP/MP20/Claudin"/>
</dbReference>
<dbReference type="GO" id="GO:0016020">
    <property type="term" value="C:membrane"/>
    <property type="evidence" value="ECO:0007669"/>
    <property type="project" value="UniProtKB-SubCell"/>
</dbReference>
<evidence type="ECO:0000313" key="10">
    <source>
        <dbReference type="Proteomes" id="UP001283361"/>
    </source>
</evidence>
<feature type="transmembrane region" description="Helical" evidence="8">
    <location>
        <begin position="25"/>
        <end position="48"/>
    </location>
</feature>
<comment type="similarity">
    <text evidence="3">Belongs to the TMEM47 family.</text>
</comment>
<evidence type="ECO:0000256" key="5">
    <source>
        <dbReference type="ARBA" id="ARBA00022949"/>
    </source>
</evidence>
<evidence type="ECO:0000256" key="3">
    <source>
        <dbReference type="ARBA" id="ARBA00008691"/>
    </source>
</evidence>
<evidence type="ECO:0000256" key="2">
    <source>
        <dbReference type="ARBA" id="ARBA00004282"/>
    </source>
</evidence>
<protein>
    <recommendedName>
        <fullName evidence="11">Transmembrane protein 47</fullName>
    </recommendedName>
</protein>
<evidence type="ECO:0000256" key="8">
    <source>
        <dbReference type="SAM" id="Phobius"/>
    </source>
</evidence>
<sequence>MGTEGEGKAPTVYIETLLVVRPIKVVGLMCGIIAVLLLMLSVAATSWLQAERTREGLWERCVYNVTNSDFLDECELTDNTREWVVACQALCLMSLITCIVAIIITSVALRNTNFKIKYKLYWAGLIAFLLAVLFELLSLIIFPVKFLEEISSRDQTSWSFGWAYIVGWVGGVAEFAAGLFLLLDKGAEEIIYRERVLHEENGIETSEDL</sequence>
<evidence type="ECO:0000256" key="4">
    <source>
        <dbReference type="ARBA" id="ARBA00022692"/>
    </source>
</evidence>
<feature type="transmembrane region" description="Helical" evidence="8">
    <location>
        <begin position="83"/>
        <end position="108"/>
    </location>
</feature>
<keyword evidence="5" id="KW-0965">Cell junction</keyword>
<accession>A0AAE1E9M7</accession>
<dbReference type="PANTHER" id="PTHR14399">
    <property type="entry name" value="P53-INDUCED PROTEIN RELATED"/>
    <property type="match status" value="1"/>
</dbReference>
<dbReference type="Gene3D" id="1.20.140.150">
    <property type="match status" value="1"/>
</dbReference>
<proteinExistence type="inferred from homology"/>
<keyword evidence="4 8" id="KW-0812">Transmembrane</keyword>
<comment type="subcellular location">
    <subcellularLocation>
        <location evidence="2">Cell junction</location>
    </subcellularLocation>
    <subcellularLocation>
        <location evidence="1">Membrane</location>
        <topology evidence="1">Multi-pass membrane protein</topology>
    </subcellularLocation>
</comment>
<dbReference type="Pfam" id="PF00822">
    <property type="entry name" value="PMP22_Claudin"/>
    <property type="match status" value="1"/>
</dbReference>
<keyword evidence="7 8" id="KW-0472">Membrane</keyword>
<dbReference type="InterPro" id="IPR015664">
    <property type="entry name" value="P53_induced"/>
</dbReference>
<reference evidence="9" key="1">
    <citation type="journal article" date="2023" name="G3 (Bethesda)">
        <title>A reference genome for the long-term kleptoplast-retaining sea slug Elysia crispata morphotype clarki.</title>
        <authorList>
            <person name="Eastman K.E."/>
            <person name="Pendleton A.L."/>
            <person name="Shaikh M.A."/>
            <person name="Suttiyut T."/>
            <person name="Ogas R."/>
            <person name="Tomko P."/>
            <person name="Gavelis G."/>
            <person name="Widhalm J.R."/>
            <person name="Wisecaver J.H."/>
        </authorList>
    </citation>
    <scope>NUCLEOTIDE SEQUENCE</scope>
    <source>
        <strain evidence="9">ECLA1</strain>
    </source>
</reference>
<dbReference type="EMBL" id="JAWDGP010000665">
    <property type="protein sequence ID" value="KAK3798585.1"/>
    <property type="molecule type" value="Genomic_DNA"/>
</dbReference>
<dbReference type="GO" id="GO:0005911">
    <property type="term" value="C:cell-cell junction"/>
    <property type="evidence" value="ECO:0007669"/>
    <property type="project" value="TreeGrafter"/>
</dbReference>
<keyword evidence="10" id="KW-1185">Reference proteome</keyword>
<feature type="transmembrane region" description="Helical" evidence="8">
    <location>
        <begin position="162"/>
        <end position="183"/>
    </location>
</feature>
<organism evidence="9 10">
    <name type="scientific">Elysia crispata</name>
    <name type="common">lettuce slug</name>
    <dbReference type="NCBI Taxonomy" id="231223"/>
    <lineage>
        <taxon>Eukaryota</taxon>
        <taxon>Metazoa</taxon>
        <taxon>Spiralia</taxon>
        <taxon>Lophotrochozoa</taxon>
        <taxon>Mollusca</taxon>
        <taxon>Gastropoda</taxon>
        <taxon>Heterobranchia</taxon>
        <taxon>Euthyneura</taxon>
        <taxon>Panpulmonata</taxon>
        <taxon>Sacoglossa</taxon>
        <taxon>Placobranchoidea</taxon>
        <taxon>Plakobranchidae</taxon>
        <taxon>Elysia</taxon>
    </lineage>
</organism>
<comment type="caution">
    <text evidence="9">The sequence shown here is derived from an EMBL/GenBank/DDBJ whole genome shotgun (WGS) entry which is preliminary data.</text>
</comment>
<name>A0AAE1E9M7_9GAST</name>